<name>A0A1E3AF32_9FIRM</name>
<dbReference type="EMBL" id="MCGH01000002">
    <property type="protein sequence ID" value="ODM07001.1"/>
    <property type="molecule type" value="Genomic_DNA"/>
</dbReference>
<gene>
    <name evidence="2" type="ORF">BEH84_02293</name>
    <name evidence="1" type="ORF">BEI61_02891</name>
</gene>
<dbReference type="AlphaFoldDB" id="A0A1E3AF32"/>
<evidence type="ECO:0000313" key="3">
    <source>
        <dbReference type="Proteomes" id="UP000094067"/>
    </source>
</evidence>
<evidence type="ECO:0000313" key="1">
    <source>
        <dbReference type="EMBL" id="ODM07001.1"/>
    </source>
</evidence>
<organism evidence="1 3">
    <name type="scientific">Eisenbergiella tayi</name>
    <dbReference type="NCBI Taxonomy" id="1432052"/>
    <lineage>
        <taxon>Bacteria</taxon>
        <taxon>Bacillati</taxon>
        <taxon>Bacillota</taxon>
        <taxon>Clostridia</taxon>
        <taxon>Lachnospirales</taxon>
        <taxon>Lachnospiraceae</taxon>
        <taxon>Eisenbergiella</taxon>
    </lineage>
</organism>
<comment type="caution">
    <text evidence="1">The sequence shown here is derived from an EMBL/GenBank/DDBJ whole genome shotgun (WGS) entry which is preliminary data.</text>
</comment>
<sequence length="92" mass="10611">MFRINRKAAKGTQILSALNVKGESCNMCKALDDLYNDGVNQGKSQGLELGEEYFAALSQKLLADFRIDDLQKAIKNKEYRKKLYQEYRIERC</sequence>
<evidence type="ECO:0000313" key="2">
    <source>
        <dbReference type="EMBL" id="ODM11678.1"/>
    </source>
</evidence>
<proteinExistence type="predicted"/>
<dbReference type="Proteomes" id="UP000094067">
    <property type="component" value="Unassembled WGS sequence"/>
</dbReference>
<reference evidence="3 4" key="1">
    <citation type="submission" date="2016-07" db="EMBL/GenBank/DDBJ databases">
        <title>Characterization of isolates of Eisenbergiella tayi derived from blood cultures, using whole genome sequencing.</title>
        <authorList>
            <person name="Burdz T."/>
            <person name="Wiebe D."/>
            <person name="Huynh C."/>
            <person name="Bernard K."/>
        </authorList>
    </citation>
    <scope>NUCLEOTIDE SEQUENCE [LARGE SCALE GENOMIC DNA]</scope>
    <source>
        <strain evidence="1 3">NML 110608</strain>
        <strain evidence="2 4">NML 120489</strain>
    </source>
</reference>
<evidence type="ECO:0000313" key="4">
    <source>
        <dbReference type="Proteomes" id="UP000095003"/>
    </source>
</evidence>
<dbReference type="Proteomes" id="UP000095003">
    <property type="component" value="Unassembled WGS sequence"/>
</dbReference>
<protein>
    <submittedName>
        <fullName evidence="1">Uncharacterized protein</fullName>
    </submittedName>
</protein>
<dbReference type="EMBL" id="MCGI01000002">
    <property type="protein sequence ID" value="ODM11678.1"/>
    <property type="molecule type" value="Genomic_DNA"/>
</dbReference>
<accession>A0A1E3AF32</accession>